<accession>X1M1I0</accession>
<proteinExistence type="predicted"/>
<protein>
    <submittedName>
        <fullName evidence="1">Uncharacterized protein</fullName>
    </submittedName>
</protein>
<organism evidence="1">
    <name type="scientific">marine sediment metagenome</name>
    <dbReference type="NCBI Taxonomy" id="412755"/>
    <lineage>
        <taxon>unclassified sequences</taxon>
        <taxon>metagenomes</taxon>
        <taxon>ecological metagenomes</taxon>
    </lineage>
</organism>
<gene>
    <name evidence="1" type="ORF">S06H3_24555</name>
</gene>
<dbReference type="EMBL" id="BARV01013712">
    <property type="protein sequence ID" value="GAI25437.1"/>
    <property type="molecule type" value="Genomic_DNA"/>
</dbReference>
<dbReference type="AlphaFoldDB" id="X1M1I0"/>
<sequence length="51" mass="5499">MGTEFTAGKVDVGASLTGQGTLYLALTQVKFDMRPRDFYSLLVKSSLNSSP</sequence>
<name>X1M1I0_9ZZZZ</name>
<reference evidence="1" key="1">
    <citation type="journal article" date="2014" name="Front. Microbiol.">
        <title>High frequency of phylogenetically diverse reductive dehalogenase-homologous genes in deep subseafloor sedimentary metagenomes.</title>
        <authorList>
            <person name="Kawai M."/>
            <person name="Futagami T."/>
            <person name="Toyoda A."/>
            <person name="Takaki Y."/>
            <person name="Nishi S."/>
            <person name="Hori S."/>
            <person name="Arai W."/>
            <person name="Tsubouchi T."/>
            <person name="Morono Y."/>
            <person name="Uchiyama I."/>
            <person name="Ito T."/>
            <person name="Fujiyama A."/>
            <person name="Inagaki F."/>
            <person name="Takami H."/>
        </authorList>
    </citation>
    <scope>NUCLEOTIDE SEQUENCE</scope>
    <source>
        <strain evidence="1">Expedition CK06-06</strain>
    </source>
</reference>
<comment type="caution">
    <text evidence="1">The sequence shown here is derived from an EMBL/GenBank/DDBJ whole genome shotgun (WGS) entry which is preliminary data.</text>
</comment>
<feature type="non-terminal residue" evidence="1">
    <location>
        <position position="51"/>
    </location>
</feature>
<evidence type="ECO:0000313" key="1">
    <source>
        <dbReference type="EMBL" id="GAI25437.1"/>
    </source>
</evidence>